<dbReference type="Proteomes" id="UP001177023">
    <property type="component" value="Unassembled WGS sequence"/>
</dbReference>
<dbReference type="PROSITE" id="PS50016">
    <property type="entry name" value="ZF_PHD_2"/>
    <property type="match status" value="1"/>
</dbReference>
<dbReference type="SUPFAM" id="SSF57903">
    <property type="entry name" value="FYVE/PHD zinc finger"/>
    <property type="match status" value="2"/>
</dbReference>
<protein>
    <recommendedName>
        <fullName evidence="8">PHD-type domain-containing protein</fullName>
    </recommendedName>
</protein>
<feature type="region of interest" description="Disordered" evidence="7">
    <location>
        <begin position="290"/>
        <end position="433"/>
    </location>
</feature>
<dbReference type="SMART" id="SM00249">
    <property type="entry name" value="PHD"/>
    <property type="match status" value="2"/>
</dbReference>
<feature type="non-terminal residue" evidence="9">
    <location>
        <position position="1"/>
    </location>
</feature>
<keyword evidence="5" id="KW-0539">Nucleus</keyword>
<dbReference type="InterPro" id="IPR001965">
    <property type="entry name" value="Znf_PHD"/>
</dbReference>
<evidence type="ECO:0000256" key="7">
    <source>
        <dbReference type="SAM" id="MobiDB-lite"/>
    </source>
</evidence>
<comment type="caution">
    <text evidence="9">The sequence shown here is derived from an EMBL/GenBank/DDBJ whole genome shotgun (WGS) entry which is preliminary data.</text>
</comment>
<evidence type="ECO:0000256" key="1">
    <source>
        <dbReference type="ARBA" id="ARBA00004123"/>
    </source>
</evidence>
<feature type="region of interest" description="Disordered" evidence="7">
    <location>
        <begin position="581"/>
        <end position="600"/>
    </location>
</feature>
<reference evidence="9" key="1">
    <citation type="submission" date="2023-06" db="EMBL/GenBank/DDBJ databases">
        <authorList>
            <person name="Delattre M."/>
        </authorList>
    </citation>
    <scope>NUCLEOTIDE SEQUENCE</scope>
    <source>
        <strain evidence="9">AF72</strain>
    </source>
</reference>
<evidence type="ECO:0000259" key="8">
    <source>
        <dbReference type="PROSITE" id="PS50016"/>
    </source>
</evidence>
<dbReference type="EMBL" id="CATQJA010002710">
    <property type="protein sequence ID" value="CAJ0587723.1"/>
    <property type="molecule type" value="Genomic_DNA"/>
</dbReference>
<organism evidence="9 10">
    <name type="scientific">Mesorhabditis spiculigera</name>
    <dbReference type="NCBI Taxonomy" id="96644"/>
    <lineage>
        <taxon>Eukaryota</taxon>
        <taxon>Metazoa</taxon>
        <taxon>Ecdysozoa</taxon>
        <taxon>Nematoda</taxon>
        <taxon>Chromadorea</taxon>
        <taxon>Rhabditida</taxon>
        <taxon>Rhabditina</taxon>
        <taxon>Rhabditomorpha</taxon>
        <taxon>Rhabditoidea</taxon>
        <taxon>Rhabditidae</taxon>
        <taxon>Mesorhabditinae</taxon>
        <taxon>Mesorhabditis</taxon>
    </lineage>
</organism>
<keyword evidence="4" id="KW-0862">Zinc</keyword>
<evidence type="ECO:0000313" key="10">
    <source>
        <dbReference type="Proteomes" id="UP001177023"/>
    </source>
</evidence>
<dbReference type="Pfam" id="PF00628">
    <property type="entry name" value="PHD"/>
    <property type="match status" value="1"/>
</dbReference>
<name>A0AA36GCZ3_9BILA</name>
<dbReference type="GO" id="GO:0005634">
    <property type="term" value="C:nucleus"/>
    <property type="evidence" value="ECO:0007669"/>
    <property type="project" value="UniProtKB-SubCell"/>
</dbReference>
<gene>
    <name evidence="9" type="ORF">MSPICULIGERA_LOCUS25678</name>
</gene>
<dbReference type="InterPro" id="IPR019787">
    <property type="entry name" value="Znf_PHD-finger"/>
</dbReference>
<accession>A0AA36GCZ3</accession>
<dbReference type="Pfam" id="PF07808">
    <property type="entry name" value="RED_N"/>
    <property type="match status" value="1"/>
</dbReference>
<evidence type="ECO:0000256" key="3">
    <source>
        <dbReference type="ARBA" id="ARBA00022771"/>
    </source>
</evidence>
<evidence type="ECO:0000256" key="6">
    <source>
        <dbReference type="PROSITE-ProRule" id="PRU00146"/>
    </source>
</evidence>
<dbReference type="GO" id="GO:0008270">
    <property type="term" value="F:zinc ion binding"/>
    <property type="evidence" value="ECO:0007669"/>
    <property type="project" value="UniProtKB-KW"/>
</dbReference>
<keyword evidence="3 6" id="KW-0863">Zinc-finger</keyword>
<dbReference type="InterPro" id="IPR011011">
    <property type="entry name" value="Znf_FYVE_PHD"/>
</dbReference>
<dbReference type="InterPro" id="IPR039896">
    <property type="entry name" value="Red-like"/>
</dbReference>
<proteinExistence type="predicted"/>
<feature type="domain" description="PHD-type" evidence="8">
    <location>
        <begin position="864"/>
        <end position="912"/>
    </location>
</feature>
<keyword evidence="10" id="KW-1185">Reference proteome</keyword>
<comment type="subcellular location">
    <subcellularLocation>
        <location evidence="1">Nucleus</location>
    </subcellularLocation>
</comment>
<sequence length="936" mass="106047">MNSGDLHVFDLLAQVDVRRQNYWLSLPVRLGPTWSQYPAGAYIIEDIRIQHPLEFRTAHLDGYAAGRSPFTEYQPPPIIAHPQQIAGVQDPRLFVVCDLATAEANLRVQVAANRHYFPSLRRPQFLNNVETRAPDGEIDQAFLEFQRWDMEDQPPPLPFAIPNSSQNLEHHLGQDGHSRYWQPRNGRRPFGYNFQNNGAQEGQCAEESFKEKMVEQLKAMDMVAQVEPSRVPAALILGQYHDYYKQYTSDELNRLPLGSILDGDHFSPMPREQSPPPISVQMKSLRNEDFRKLPDTPADPNHFVGTAKAQKPAPNPEQKKAKPYYHPQAKPKPKEEPAPGEEDDAHFVDGDHFSPMPREQSPPPISVQYYRPHAKPKPKDEPAPGDEDDAHLKEILGKYRDRAAERRRNEDAGGIEEDTGYGYHAVPSDKRDAREQARERYRTIQESKYLGGDLEHTHLVKRLDYSLLKKARCEMATKEAAAVEDPPALEEAPVVEEKSKNRMVLALNQLLFEDTTPKTNPYFAKQLLTYMVEIDADNDALPTPVFKSVTEARVMNMNRNAEADMTLIDKMSQLLNDARAAAVEKPKKRQSNGPSLSEEQLATKNEDIFEGVGEYKPIVVPAAEEKGRKSAPKSREAEDAFHICQFALWCYILFFCGNVLLKKDPKELEALRQMAITSASQWNHELVETRKCERKTYWDLQAGVIQSDIGASKLVSPGPTKPSSFPAALIPGQYHDYYKQYTPDELNRLPLGSILDGDHFSPMPREQSPPPITVQDNELKSPVADALSPTPQRDIKPVVKTDMPTPKQNQLKKTKCTHCLLPPKPELTMLRCAACLVTLHAECVDMDEVMTQRVLEYAWYCLECKRCTMCLKQDNEDDLIICDRCDRGYHTYCVGVDKLPTGTWLCTEYCAVVKAEAAVETTSSGRPRRSTRKSIL</sequence>
<dbReference type="InterPro" id="IPR012916">
    <property type="entry name" value="RED_N"/>
</dbReference>
<feature type="compositionally biased region" description="Basic and acidic residues" evidence="7">
    <location>
        <begin position="390"/>
        <end position="411"/>
    </location>
</feature>
<evidence type="ECO:0000256" key="4">
    <source>
        <dbReference type="ARBA" id="ARBA00022833"/>
    </source>
</evidence>
<dbReference type="PANTHER" id="PTHR12765">
    <property type="entry name" value="RED PROTEIN IK FACTOR CYTOKINE IK"/>
    <property type="match status" value="1"/>
</dbReference>
<evidence type="ECO:0000256" key="5">
    <source>
        <dbReference type="ARBA" id="ARBA00023242"/>
    </source>
</evidence>
<feature type="compositionally biased region" description="Polar residues" evidence="7">
    <location>
        <begin position="591"/>
        <end position="600"/>
    </location>
</feature>
<evidence type="ECO:0000256" key="2">
    <source>
        <dbReference type="ARBA" id="ARBA00022723"/>
    </source>
</evidence>
<dbReference type="InterPro" id="IPR013083">
    <property type="entry name" value="Znf_RING/FYVE/PHD"/>
</dbReference>
<dbReference type="AlphaFoldDB" id="A0AA36GCZ3"/>
<evidence type="ECO:0000313" key="9">
    <source>
        <dbReference type="EMBL" id="CAJ0587723.1"/>
    </source>
</evidence>
<dbReference type="Gene3D" id="3.30.40.10">
    <property type="entry name" value="Zinc/RING finger domain, C3HC4 (zinc finger)"/>
    <property type="match status" value="1"/>
</dbReference>
<keyword evidence="2" id="KW-0479">Metal-binding</keyword>
<feature type="region of interest" description="Disordered" evidence="7">
    <location>
        <begin position="783"/>
        <end position="809"/>
    </location>
</feature>